<dbReference type="PANTHER" id="PTHR43792">
    <property type="entry name" value="GNAT FAMILY, PUTATIVE (AFU_ORTHOLOGUE AFUA_3G00765)-RELATED-RELATED"/>
    <property type="match status" value="1"/>
</dbReference>
<feature type="domain" description="N-acetyltransferase" evidence="4">
    <location>
        <begin position="144"/>
        <end position="312"/>
    </location>
</feature>
<evidence type="ECO:0000256" key="3">
    <source>
        <dbReference type="ARBA" id="ARBA00038502"/>
    </source>
</evidence>
<evidence type="ECO:0000256" key="2">
    <source>
        <dbReference type="ARBA" id="ARBA00023315"/>
    </source>
</evidence>
<gene>
    <name evidence="5" type="primary">ydaF</name>
    <name evidence="5" type="ORF">WY13_01852</name>
</gene>
<dbReference type="EMBL" id="LITT01000017">
    <property type="protein sequence ID" value="OAA88399.1"/>
    <property type="molecule type" value="Genomic_DNA"/>
</dbReference>
<reference evidence="5 6" key="1">
    <citation type="journal article" date="2015" name="Biotechnol. Bioeng.">
        <title>Genome sequence and phenotypic characterization of Caulobacter segnis.</title>
        <authorList>
            <person name="Patel S."/>
            <person name="Fletcher B."/>
            <person name="Scott D.C."/>
            <person name="Ely B."/>
        </authorList>
    </citation>
    <scope>NUCLEOTIDE SEQUENCE [LARGE SCALE GENOMIC DNA]</scope>
    <source>
        <strain evidence="5 6">ERI-2</strain>
    </source>
</reference>
<dbReference type="PANTHER" id="PTHR43792:SF8">
    <property type="entry name" value="[RIBOSOMAL PROTEIN US5]-ALANINE N-ACETYLTRANSFERASE"/>
    <property type="match status" value="1"/>
</dbReference>
<dbReference type="Gene3D" id="3.40.630.30">
    <property type="match status" value="2"/>
</dbReference>
<sequence>MLKEQLVTISLVSGSNSEYIIRDNCGITLGRTFIIEISSKNKCCMLRIKFYKWGESSYRLLKNSLSIFIEILFKNANLNKINILADEDINIAAFTDLGFELEGIISNSIKSDSGYKNEILFGLELDKFKNISISRGLHIKGSKINISVLTPESAESVLNYYIKNKDYLSKFEPDREKNFYTLDIQKRILIESYREFLSGKSVNLGIYKDKTFIGKIQISNIVMGVFKSAFVGYSIDEDEQGNGYMKEALKLTLEYAFNEMDLHRIEASTLVDNIRSQKVLLSCGFKKIGLNEKYIFINGKWQDHLTFSKINPRG</sequence>
<evidence type="ECO:0000313" key="5">
    <source>
        <dbReference type="EMBL" id="OAA88399.1"/>
    </source>
</evidence>
<dbReference type="GO" id="GO:0008999">
    <property type="term" value="F:protein-N-terminal-alanine acetyltransferase activity"/>
    <property type="evidence" value="ECO:0007669"/>
    <property type="project" value="TreeGrafter"/>
</dbReference>
<comment type="similarity">
    <text evidence="3">Belongs to the acetyltransferase family. RimJ subfamily.</text>
</comment>
<dbReference type="Pfam" id="PF13302">
    <property type="entry name" value="Acetyltransf_3"/>
    <property type="match status" value="1"/>
</dbReference>
<proteinExistence type="inferred from homology"/>
<organism evidence="5 6">
    <name type="scientific">Clostridium ljungdahlii</name>
    <dbReference type="NCBI Taxonomy" id="1538"/>
    <lineage>
        <taxon>Bacteria</taxon>
        <taxon>Bacillati</taxon>
        <taxon>Bacillota</taxon>
        <taxon>Clostridia</taxon>
        <taxon>Eubacteriales</taxon>
        <taxon>Clostridiaceae</taxon>
        <taxon>Clostridium</taxon>
    </lineage>
</organism>
<dbReference type="InterPro" id="IPR016181">
    <property type="entry name" value="Acyl_CoA_acyltransferase"/>
</dbReference>
<dbReference type="Proteomes" id="UP000077407">
    <property type="component" value="Unassembled WGS sequence"/>
</dbReference>
<evidence type="ECO:0000313" key="6">
    <source>
        <dbReference type="Proteomes" id="UP000077407"/>
    </source>
</evidence>
<evidence type="ECO:0000256" key="1">
    <source>
        <dbReference type="ARBA" id="ARBA00022679"/>
    </source>
</evidence>
<dbReference type="SUPFAM" id="SSF55729">
    <property type="entry name" value="Acyl-CoA N-acyltransferases (Nat)"/>
    <property type="match status" value="1"/>
</dbReference>
<accession>A0A168PXU5</accession>
<dbReference type="GO" id="GO:0005737">
    <property type="term" value="C:cytoplasm"/>
    <property type="evidence" value="ECO:0007669"/>
    <property type="project" value="TreeGrafter"/>
</dbReference>
<dbReference type="OrthoDB" id="9801656at2"/>
<comment type="caution">
    <text evidence="5">The sequence shown here is derived from an EMBL/GenBank/DDBJ whole genome shotgun (WGS) entry which is preliminary data.</text>
</comment>
<keyword evidence="1 5" id="KW-0808">Transferase</keyword>
<dbReference type="RefSeq" id="WP_063555341.1">
    <property type="nucleotide sequence ID" value="NZ_LITT01000017.1"/>
</dbReference>
<evidence type="ECO:0000259" key="4">
    <source>
        <dbReference type="PROSITE" id="PS51186"/>
    </source>
</evidence>
<dbReference type="PATRIC" id="fig|1538.10.peg.2294"/>
<dbReference type="InterPro" id="IPR000182">
    <property type="entry name" value="GNAT_dom"/>
</dbReference>
<name>A0A168PXU5_9CLOT</name>
<dbReference type="AlphaFoldDB" id="A0A168PXU5"/>
<dbReference type="PROSITE" id="PS51186">
    <property type="entry name" value="GNAT"/>
    <property type="match status" value="1"/>
</dbReference>
<dbReference type="EC" id="2.3.1.-" evidence="5"/>
<keyword evidence="2 5" id="KW-0012">Acyltransferase</keyword>
<dbReference type="InterPro" id="IPR051531">
    <property type="entry name" value="N-acetyltransferase"/>
</dbReference>
<protein>
    <submittedName>
        <fullName evidence="5">Putative ribosomal N-acetyltransferase YdaF</fullName>
        <ecNumber evidence="5">2.3.1.-</ecNumber>
    </submittedName>
</protein>